<dbReference type="InterPro" id="IPR052891">
    <property type="entry name" value="DNA-3mA_glycosylase"/>
</dbReference>
<keyword evidence="2" id="KW-1185">Reference proteome</keyword>
<dbReference type="KEGG" id="hch:HCH_02303"/>
<dbReference type="PANTHER" id="PTHR30037:SF3">
    <property type="entry name" value="BLR0857 PROTEIN"/>
    <property type="match status" value="1"/>
</dbReference>
<dbReference type="STRING" id="349521.HCH_02303"/>
<evidence type="ECO:0000313" key="1">
    <source>
        <dbReference type="EMBL" id="ABC29126.1"/>
    </source>
</evidence>
<dbReference type="RefSeq" id="WP_011396195.1">
    <property type="nucleotide sequence ID" value="NC_007645.1"/>
</dbReference>
<dbReference type="PANTHER" id="PTHR30037">
    <property type="entry name" value="DNA-3-METHYLADENINE GLYCOSYLASE 1"/>
    <property type="match status" value="1"/>
</dbReference>
<dbReference type="Proteomes" id="UP000000238">
    <property type="component" value="Chromosome"/>
</dbReference>
<dbReference type="eggNOG" id="COG2818">
    <property type="taxonomic scope" value="Bacteria"/>
</dbReference>
<evidence type="ECO:0000313" key="2">
    <source>
        <dbReference type="Proteomes" id="UP000000238"/>
    </source>
</evidence>
<name>Q2SJP8_HAHCH</name>
<dbReference type="GO" id="GO:0008725">
    <property type="term" value="F:DNA-3-methyladenine glycosylase activity"/>
    <property type="evidence" value="ECO:0007669"/>
    <property type="project" value="InterPro"/>
</dbReference>
<dbReference type="GO" id="GO:0006284">
    <property type="term" value="P:base-excision repair"/>
    <property type="evidence" value="ECO:0007669"/>
    <property type="project" value="InterPro"/>
</dbReference>
<protein>
    <submittedName>
        <fullName evidence="1">3-methyladenine DNA glycosylase</fullName>
    </submittedName>
</protein>
<proteinExistence type="predicted"/>
<dbReference type="InterPro" id="IPR005019">
    <property type="entry name" value="Adenine_glyco"/>
</dbReference>
<dbReference type="SUPFAM" id="SSF48150">
    <property type="entry name" value="DNA-glycosylase"/>
    <property type="match status" value="1"/>
</dbReference>
<organism evidence="1 2">
    <name type="scientific">Hahella chejuensis (strain KCTC 2396)</name>
    <dbReference type="NCBI Taxonomy" id="349521"/>
    <lineage>
        <taxon>Bacteria</taxon>
        <taxon>Pseudomonadati</taxon>
        <taxon>Pseudomonadota</taxon>
        <taxon>Gammaproteobacteria</taxon>
        <taxon>Oceanospirillales</taxon>
        <taxon>Hahellaceae</taxon>
        <taxon>Hahella</taxon>
    </lineage>
</organism>
<reference evidence="1 2" key="1">
    <citation type="journal article" date="2005" name="Nucleic Acids Res.">
        <title>Genomic blueprint of Hahella chejuensis, a marine microbe producing an algicidal agent.</title>
        <authorList>
            <person name="Jeong H."/>
            <person name="Yim J.H."/>
            <person name="Lee C."/>
            <person name="Choi S.-H."/>
            <person name="Park Y.K."/>
            <person name="Yoon S.H."/>
            <person name="Hur C.-G."/>
            <person name="Kang H.-Y."/>
            <person name="Kim D."/>
            <person name="Lee H.H."/>
            <person name="Park K.H."/>
            <person name="Park S.-H."/>
            <person name="Park H.-S."/>
            <person name="Lee H.K."/>
            <person name="Oh T.K."/>
            <person name="Kim J.F."/>
        </authorList>
    </citation>
    <scope>NUCLEOTIDE SEQUENCE [LARGE SCALE GENOMIC DNA]</scope>
    <source>
        <strain evidence="1 2">KCTC 2396</strain>
    </source>
</reference>
<dbReference type="EMBL" id="CP000155">
    <property type="protein sequence ID" value="ABC29126.1"/>
    <property type="molecule type" value="Genomic_DNA"/>
</dbReference>
<dbReference type="Pfam" id="PF03352">
    <property type="entry name" value="Adenine_glyco"/>
    <property type="match status" value="1"/>
</dbReference>
<dbReference type="AlphaFoldDB" id="Q2SJP8"/>
<accession>Q2SJP8</accession>
<dbReference type="HOGENOM" id="CLU_1239284_0_0_6"/>
<sequence>MKFADRLAAVRDRFGSDEAMRAALSVAADAEELSQRSDAYYLSNISRRIFRAGLKHSFVDSRWPAFEEAFFGFEPEKAELLSESDLDERMKDARLIRHWGKMCSIPYNAAMVREVSRVHGGFGRFLAQWPETDIVGLWRYLAKQGKQMGGQSGARFLRMVGKDTFLLTDDVVAALKAMGVVEKIPTSQKQLQHTQAFFNELAHTYSLQLCQLSQILAYSVG</sequence>
<dbReference type="InterPro" id="IPR011257">
    <property type="entry name" value="DNA_glycosylase"/>
</dbReference>
<gene>
    <name evidence="1" type="ordered locus">HCH_02303</name>
</gene>
<dbReference type="Gene3D" id="1.10.340.30">
    <property type="entry name" value="Hypothetical protein, domain 2"/>
    <property type="match status" value="1"/>
</dbReference>